<comment type="caution">
    <text evidence="9">The sequence shown here is derived from an EMBL/GenBank/DDBJ whole genome shotgun (WGS) entry which is preliminary data.</text>
</comment>
<organism evidence="9 10">
    <name type="scientific">Klugiella xanthotipulae</name>
    <dbReference type="NCBI Taxonomy" id="244735"/>
    <lineage>
        <taxon>Bacteria</taxon>
        <taxon>Bacillati</taxon>
        <taxon>Actinomycetota</taxon>
        <taxon>Actinomycetes</taxon>
        <taxon>Micrococcales</taxon>
        <taxon>Microbacteriaceae</taxon>
        <taxon>Klugiella</taxon>
    </lineage>
</organism>
<protein>
    <submittedName>
        <fullName evidence="9">Transmembrane secretion effector</fullName>
    </submittedName>
</protein>
<evidence type="ECO:0000313" key="10">
    <source>
        <dbReference type="Proteomes" id="UP000318331"/>
    </source>
</evidence>
<reference evidence="9 10" key="1">
    <citation type="submission" date="2019-06" db="EMBL/GenBank/DDBJ databases">
        <title>Sequencing the genomes of 1000 actinobacteria strains.</title>
        <authorList>
            <person name="Klenk H.-P."/>
        </authorList>
    </citation>
    <scope>NUCLEOTIDE SEQUENCE [LARGE SCALE GENOMIC DNA]</scope>
    <source>
        <strain evidence="9 10">DSM 18031</strain>
    </source>
</reference>
<feature type="transmembrane region" description="Helical" evidence="7">
    <location>
        <begin position="176"/>
        <end position="196"/>
    </location>
</feature>
<accession>A0A543HY38</accession>
<dbReference type="RefSeq" id="WP_141917274.1">
    <property type="nucleotide sequence ID" value="NZ_BAAAYS010000021.1"/>
</dbReference>
<keyword evidence="3" id="KW-1003">Cell membrane</keyword>
<feature type="transmembrane region" description="Helical" evidence="7">
    <location>
        <begin position="228"/>
        <end position="246"/>
    </location>
</feature>
<feature type="transmembrane region" description="Helical" evidence="7">
    <location>
        <begin position="51"/>
        <end position="72"/>
    </location>
</feature>
<sequence length="432" mass="44799">MAGRNLFVDLAPFRASRAFTRLWVGNSVAGIGSQMTIVAVGFHIYDLTHSTLAVSLVALYSLLPMIVAGLLGGMLADAHDRRTVALWSAVVAWLCVGGLAVVAWGGLDLLWPLYLLTTVNAVASTILSAARSAIMPRLLPADLLPAAAALNGIGMGVMVTVGPALAGVLVSSVGFGWTYSVDVVLFTVAFLGILTLPPIVPDGTAEAPGWRSLREGASFLRHAPNVRMTFLLDIIAMTFGFPRVLYPALGAILMGGGAVTAGILTAAFACGALLSSVFSGPLGSVRWQGRAIGRALTVYGICILGFGTVVLTMALGWWGPTGTVGEARVAPIMWGCLFLAGAGAADNVSSVFRTTILQSAVPDAMRGRLQGLFIVVVTGGPRVGDLYVGLLATTALLWLPPLLGGVMIVLLVAILMRTVGSFARYDAQAPTP</sequence>
<evidence type="ECO:0000256" key="2">
    <source>
        <dbReference type="ARBA" id="ARBA00022448"/>
    </source>
</evidence>
<proteinExistence type="predicted"/>
<dbReference type="Gene3D" id="1.20.1250.20">
    <property type="entry name" value="MFS general substrate transporter like domains"/>
    <property type="match status" value="1"/>
</dbReference>
<dbReference type="AlphaFoldDB" id="A0A543HY38"/>
<evidence type="ECO:0000256" key="7">
    <source>
        <dbReference type="SAM" id="Phobius"/>
    </source>
</evidence>
<feature type="transmembrane region" description="Helical" evidence="7">
    <location>
        <begin position="113"/>
        <end position="134"/>
    </location>
</feature>
<dbReference type="PANTHER" id="PTHR23513:SF9">
    <property type="entry name" value="ENTEROBACTIN EXPORTER ENTS"/>
    <property type="match status" value="1"/>
</dbReference>
<feature type="domain" description="Major facilitator superfamily (MFS) profile" evidence="8">
    <location>
        <begin position="181"/>
        <end position="432"/>
    </location>
</feature>
<keyword evidence="10" id="KW-1185">Reference proteome</keyword>
<evidence type="ECO:0000256" key="1">
    <source>
        <dbReference type="ARBA" id="ARBA00004429"/>
    </source>
</evidence>
<dbReference type="InterPro" id="IPR020846">
    <property type="entry name" value="MFS_dom"/>
</dbReference>
<dbReference type="GO" id="GO:0022857">
    <property type="term" value="F:transmembrane transporter activity"/>
    <property type="evidence" value="ECO:0007669"/>
    <property type="project" value="InterPro"/>
</dbReference>
<keyword evidence="4 7" id="KW-0812">Transmembrane</keyword>
<feature type="transmembrane region" description="Helical" evidence="7">
    <location>
        <begin position="296"/>
        <end position="319"/>
    </location>
</feature>
<dbReference type="CDD" id="cd06173">
    <property type="entry name" value="MFS_MefA_like"/>
    <property type="match status" value="1"/>
</dbReference>
<gene>
    <name evidence="9" type="ORF">FB466_1524</name>
</gene>
<keyword evidence="6 7" id="KW-0472">Membrane</keyword>
<dbReference type="InterPro" id="IPR010290">
    <property type="entry name" value="TM_effector"/>
</dbReference>
<dbReference type="Proteomes" id="UP000318331">
    <property type="component" value="Unassembled WGS sequence"/>
</dbReference>
<evidence type="ECO:0000256" key="3">
    <source>
        <dbReference type="ARBA" id="ARBA00022475"/>
    </source>
</evidence>
<feature type="transmembrane region" description="Helical" evidence="7">
    <location>
        <begin position="146"/>
        <end position="170"/>
    </location>
</feature>
<feature type="transmembrane region" description="Helical" evidence="7">
    <location>
        <begin position="331"/>
        <end position="352"/>
    </location>
</feature>
<evidence type="ECO:0000313" key="9">
    <source>
        <dbReference type="EMBL" id="TQM63267.1"/>
    </source>
</evidence>
<name>A0A543HY38_9MICO</name>
<feature type="transmembrane region" description="Helical" evidence="7">
    <location>
        <begin position="84"/>
        <end position="107"/>
    </location>
</feature>
<dbReference type="Pfam" id="PF05977">
    <property type="entry name" value="MFS_3"/>
    <property type="match status" value="1"/>
</dbReference>
<dbReference type="PROSITE" id="PS50850">
    <property type="entry name" value="MFS"/>
    <property type="match status" value="1"/>
</dbReference>
<evidence type="ECO:0000256" key="4">
    <source>
        <dbReference type="ARBA" id="ARBA00022692"/>
    </source>
</evidence>
<dbReference type="EMBL" id="VFPN01000002">
    <property type="protein sequence ID" value="TQM63267.1"/>
    <property type="molecule type" value="Genomic_DNA"/>
</dbReference>
<comment type="subcellular location">
    <subcellularLocation>
        <location evidence="1">Cell inner membrane</location>
        <topology evidence="1">Multi-pass membrane protein</topology>
    </subcellularLocation>
</comment>
<evidence type="ECO:0000259" key="8">
    <source>
        <dbReference type="PROSITE" id="PS50850"/>
    </source>
</evidence>
<dbReference type="OrthoDB" id="5494559at2"/>
<dbReference type="SUPFAM" id="SSF103473">
    <property type="entry name" value="MFS general substrate transporter"/>
    <property type="match status" value="1"/>
</dbReference>
<feature type="transmembrane region" description="Helical" evidence="7">
    <location>
        <begin position="252"/>
        <end position="275"/>
    </location>
</feature>
<dbReference type="PANTHER" id="PTHR23513">
    <property type="entry name" value="INTEGRAL MEMBRANE EFFLUX PROTEIN-RELATED"/>
    <property type="match status" value="1"/>
</dbReference>
<dbReference type="GO" id="GO:0005886">
    <property type="term" value="C:plasma membrane"/>
    <property type="evidence" value="ECO:0007669"/>
    <property type="project" value="UniProtKB-SubCell"/>
</dbReference>
<feature type="transmembrane region" description="Helical" evidence="7">
    <location>
        <begin position="398"/>
        <end position="416"/>
    </location>
</feature>
<dbReference type="InterPro" id="IPR036259">
    <property type="entry name" value="MFS_trans_sf"/>
</dbReference>
<feature type="transmembrane region" description="Helical" evidence="7">
    <location>
        <begin position="22"/>
        <end position="45"/>
    </location>
</feature>
<keyword evidence="5 7" id="KW-1133">Transmembrane helix</keyword>
<evidence type="ECO:0000256" key="5">
    <source>
        <dbReference type="ARBA" id="ARBA00022989"/>
    </source>
</evidence>
<keyword evidence="2" id="KW-0813">Transport</keyword>
<evidence type="ECO:0000256" key="6">
    <source>
        <dbReference type="ARBA" id="ARBA00023136"/>
    </source>
</evidence>
<feature type="transmembrane region" description="Helical" evidence="7">
    <location>
        <begin position="372"/>
        <end position="392"/>
    </location>
</feature>